<evidence type="ECO:0000313" key="2">
    <source>
        <dbReference type="EMBL" id="MBA9079278.1"/>
    </source>
</evidence>
<sequence length="190" mass="22345">MKAKFLLFSLLLICSLQVFAQVPKSSSKKGKEYKGVPTDLNTSKIIFLQLDSVDLPEKPKGIFFTAAHNTYNSLSHYNTNFQKSNKELMESVKEYPFEYAIAHLHEVAKYKEEGYKYLLLFDPIHQFKNGKVESTSKLRVNFPLYVLNMQNNDTYHIDYGYEFDLLEYKSLFTKKFMKEVKRTYKKQLKS</sequence>
<evidence type="ECO:0000256" key="1">
    <source>
        <dbReference type="SAM" id="SignalP"/>
    </source>
</evidence>
<keyword evidence="1" id="KW-0732">Signal</keyword>
<name>A0A839GXV3_9BACT</name>
<gene>
    <name evidence="2" type="ORF">FHS90_004013</name>
</gene>
<dbReference type="RefSeq" id="WP_182514218.1">
    <property type="nucleotide sequence ID" value="NZ_JACJIQ010000020.1"/>
</dbReference>
<feature type="signal peptide" evidence="1">
    <location>
        <begin position="1"/>
        <end position="20"/>
    </location>
</feature>
<protein>
    <submittedName>
        <fullName evidence="2">Uncharacterized protein</fullName>
    </submittedName>
</protein>
<dbReference type="EMBL" id="JACJIQ010000020">
    <property type="protein sequence ID" value="MBA9079278.1"/>
    <property type="molecule type" value="Genomic_DNA"/>
</dbReference>
<accession>A0A839GXV3</accession>
<dbReference type="Proteomes" id="UP000563094">
    <property type="component" value="Unassembled WGS sequence"/>
</dbReference>
<feature type="chain" id="PRO_5032707339" evidence="1">
    <location>
        <begin position="21"/>
        <end position="190"/>
    </location>
</feature>
<proteinExistence type="predicted"/>
<keyword evidence="3" id="KW-1185">Reference proteome</keyword>
<evidence type="ECO:0000313" key="3">
    <source>
        <dbReference type="Proteomes" id="UP000563094"/>
    </source>
</evidence>
<reference evidence="2 3" key="1">
    <citation type="submission" date="2020-08" db="EMBL/GenBank/DDBJ databases">
        <title>Genomic Encyclopedia of Type Strains, Phase IV (KMG-IV): sequencing the most valuable type-strain genomes for metagenomic binning, comparative biology and taxonomic classification.</title>
        <authorList>
            <person name="Goeker M."/>
        </authorList>
    </citation>
    <scope>NUCLEOTIDE SEQUENCE [LARGE SCALE GENOMIC DNA]</scope>
    <source>
        <strain evidence="2 3">DSM 29854</strain>
    </source>
</reference>
<comment type="caution">
    <text evidence="2">The sequence shown here is derived from an EMBL/GenBank/DDBJ whole genome shotgun (WGS) entry which is preliminary data.</text>
</comment>
<organism evidence="2 3">
    <name type="scientific">Rufibacter quisquiliarum</name>
    <dbReference type="NCBI Taxonomy" id="1549639"/>
    <lineage>
        <taxon>Bacteria</taxon>
        <taxon>Pseudomonadati</taxon>
        <taxon>Bacteroidota</taxon>
        <taxon>Cytophagia</taxon>
        <taxon>Cytophagales</taxon>
        <taxon>Hymenobacteraceae</taxon>
        <taxon>Rufibacter</taxon>
    </lineage>
</organism>
<dbReference type="AlphaFoldDB" id="A0A839GXV3"/>